<keyword evidence="3" id="KW-1185">Reference proteome</keyword>
<feature type="region of interest" description="Disordered" evidence="1">
    <location>
        <begin position="45"/>
        <end position="68"/>
    </location>
</feature>
<proteinExistence type="predicted"/>
<dbReference type="AlphaFoldDB" id="A0AAE1AZG8"/>
<comment type="caution">
    <text evidence="2">The sequence shown here is derived from an EMBL/GenBank/DDBJ whole genome shotgun (WGS) entry which is preliminary data.</text>
</comment>
<name>A0AAE1AZG8_9GAST</name>
<sequence>MISSLRCYQEFKSGYMRTCQPTTPTPSVPVSSPGLKPCSQFTLSGSVVGAPSPPSDRGPRVNWTPHSE</sequence>
<accession>A0AAE1AZG8</accession>
<evidence type="ECO:0000313" key="2">
    <source>
        <dbReference type="EMBL" id="KAK3796131.1"/>
    </source>
</evidence>
<evidence type="ECO:0000256" key="1">
    <source>
        <dbReference type="SAM" id="MobiDB-lite"/>
    </source>
</evidence>
<evidence type="ECO:0000313" key="3">
    <source>
        <dbReference type="Proteomes" id="UP001283361"/>
    </source>
</evidence>
<dbReference type="Proteomes" id="UP001283361">
    <property type="component" value="Unassembled WGS sequence"/>
</dbReference>
<reference evidence="2" key="1">
    <citation type="journal article" date="2023" name="G3 (Bethesda)">
        <title>A reference genome for the long-term kleptoplast-retaining sea slug Elysia crispata morphotype clarki.</title>
        <authorList>
            <person name="Eastman K.E."/>
            <person name="Pendleton A.L."/>
            <person name="Shaikh M.A."/>
            <person name="Suttiyut T."/>
            <person name="Ogas R."/>
            <person name="Tomko P."/>
            <person name="Gavelis G."/>
            <person name="Widhalm J.R."/>
            <person name="Wisecaver J.H."/>
        </authorList>
    </citation>
    <scope>NUCLEOTIDE SEQUENCE</scope>
    <source>
        <strain evidence="2">ECLA1</strain>
    </source>
</reference>
<protein>
    <submittedName>
        <fullName evidence="2">Uncharacterized protein</fullName>
    </submittedName>
</protein>
<dbReference type="EMBL" id="JAWDGP010000921">
    <property type="protein sequence ID" value="KAK3796131.1"/>
    <property type="molecule type" value="Genomic_DNA"/>
</dbReference>
<gene>
    <name evidence="2" type="ORF">RRG08_004345</name>
</gene>
<organism evidence="2 3">
    <name type="scientific">Elysia crispata</name>
    <name type="common">lettuce slug</name>
    <dbReference type="NCBI Taxonomy" id="231223"/>
    <lineage>
        <taxon>Eukaryota</taxon>
        <taxon>Metazoa</taxon>
        <taxon>Spiralia</taxon>
        <taxon>Lophotrochozoa</taxon>
        <taxon>Mollusca</taxon>
        <taxon>Gastropoda</taxon>
        <taxon>Heterobranchia</taxon>
        <taxon>Euthyneura</taxon>
        <taxon>Panpulmonata</taxon>
        <taxon>Sacoglossa</taxon>
        <taxon>Placobranchoidea</taxon>
        <taxon>Plakobranchidae</taxon>
        <taxon>Elysia</taxon>
    </lineage>
</organism>